<protein>
    <submittedName>
        <fullName evidence="3">Uncharacterized protein</fullName>
    </submittedName>
</protein>
<dbReference type="EMBL" id="PFWU01000043">
    <property type="protein sequence ID" value="PJA45346.1"/>
    <property type="molecule type" value="Genomic_DNA"/>
</dbReference>
<gene>
    <name evidence="3" type="ORF">CO174_03775</name>
</gene>
<accession>A0A2M7XCA6</accession>
<organism evidence="3 4">
    <name type="scientific">Candidatus Uhrbacteria bacterium CG_4_9_14_3_um_filter_50_9</name>
    <dbReference type="NCBI Taxonomy" id="1975035"/>
    <lineage>
        <taxon>Bacteria</taxon>
        <taxon>Candidatus Uhriibacteriota</taxon>
    </lineage>
</organism>
<feature type="region of interest" description="Disordered" evidence="1">
    <location>
        <begin position="32"/>
        <end position="58"/>
    </location>
</feature>
<feature type="compositionally biased region" description="Basic and acidic residues" evidence="1">
    <location>
        <begin position="35"/>
        <end position="44"/>
    </location>
</feature>
<comment type="caution">
    <text evidence="3">The sequence shown here is derived from an EMBL/GenBank/DDBJ whole genome shotgun (WGS) entry which is preliminary data.</text>
</comment>
<reference evidence="4" key="1">
    <citation type="submission" date="2017-09" db="EMBL/GenBank/DDBJ databases">
        <title>Depth-based differentiation of microbial function through sediment-hosted aquifers and enrichment of novel symbionts in the deep terrestrial subsurface.</title>
        <authorList>
            <person name="Probst A.J."/>
            <person name="Ladd B."/>
            <person name="Jarett J.K."/>
            <person name="Geller-Mcgrath D.E."/>
            <person name="Sieber C.M.K."/>
            <person name="Emerson J.B."/>
            <person name="Anantharaman K."/>
            <person name="Thomas B.C."/>
            <person name="Malmstrom R."/>
            <person name="Stieglmeier M."/>
            <person name="Klingl A."/>
            <person name="Woyke T."/>
            <person name="Ryan C.M."/>
            <person name="Banfield J.F."/>
        </authorList>
    </citation>
    <scope>NUCLEOTIDE SEQUENCE [LARGE SCALE GENOMIC DNA]</scope>
</reference>
<name>A0A2M7XCA6_9BACT</name>
<evidence type="ECO:0000313" key="3">
    <source>
        <dbReference type="EMBL" id="PJA45346.1"/>
    </source>
</evidence>
<evidence type="ECO:0000256" key="1">
    <source>
        <dbReference type="SAM" id="MobiDB-lite"/>
    </source>
</evidence>
<evidence type="ECO:0000313" key="4">
    <source>
        <dbReference type="Proteomes" id="UP000229385"/>
    </source>
</evidence>
<dbReference type="Proteomes" id="UP000229385">
    <property type="component" value="Unassembled WGS sequence"/>
</dbReference>
<proteinExistence type="predicted"/>
<feature type="transmembrane region" description="Helical" evidence="2">
    <location>
        <begin position="7"/>
        <end position="28"/>
    </location>
</feature>
<evidence type="ECO:0000256" key="2">
    <source>
        <dbReference type="SAM" id="Phobius"/>
    </source>
</evidence>
<keyword evidence="2" id="KW-1133">Transmembrane helix</keyword>
<dbReference type="AlphaFoldDB" id="A0A2M7XCA6"/>
<keyword evidence="2" id="KW-0472">Membrane</keyword>
<keyword evidence="2" id="KW-0812">Transmembrane</keyword>
<sequence length="574" mass="64369">MQQTNKALITLIIFLGGTILGLGIWYLFESSPTSDQDKRSDKPIQTDSLSFAEGPTLTDTPLTNAPSYLFLFTHTEDPFNHELSEERYWRIGEMVRDVSATYPEVDLTWTIEFMGSDAKTITDRTEETGLVNYLLELKDDGLVEFGYHAHHDPTYANRPQNDLSPTPTYQEAYDAFWTWVTCEKDVLRGGCVEERGGGLEAVYNTFGQVEIVTGLGIGQGVQFERSAGSQVVRTLLPERFVGFGFPDHGATTRDRTYTTTRDALLELLTPTHETSSATIWMDNVLRINDSASLEDINPDPLDDGSENYERELAKLDGTRSIVINTGVASKYLYTEEGTSPTIWGYSNPNSPELPNEFLLSSKEREKAYQLTEEGLTYLAERISEDPEALQFVSTNEVLNLFTSDDYWNVTEDELAQMSLWILNNWDGEPPAWVYDGEDFYSLVDAFALLAQGLNGAFEPTGVVSEIYGPWSLSEPSTTSVSVSARDLSTLASDDLFTNNRMQERYMVGDQTLTATQILYAWSYLFTANQMNVEVETISIPSTNSAPETYDLLENLGCTDCLDTTWSLKPARFQD</sequence>